<dbReference type="InterPro" id="IPR027508">
    <property type="entry name" value="DHN_aldolase_MptD"/>
</dbReference>
<comment type="subunit">
    <text evidence="1">Homotetramer.</text>
</comment>
<accession>A0A7J3Z7L1</accession>
<dbReference type="EMBL" id="DRYQ01000086">
    <property type="protein sequence ID" value="HHQ50824.1"/>
    <property type="molecule type" value="Genomic_DNA"/>
</dbReference>
<keyword evidence="1" id="KW-0456">Lyase</keyword>
<feature type="domain" description="Dihydroneopterin aldolase MtpD C-terminal" evidence="2">
    <location>
        <begin position="17"/>
        <end position="124"/>
    </location>
</feature>
<reference evidence="3" key="1">
    <citation type="journal article" date="2020" name="mSystems">
        <title>Genome- and Community-Level Interaction Insights into Carbon Utilization and Element Cycling Functions of Hydrothermarchaeota in Hydrothermal Sediment.</title>
        <authorList>
            <person name="Zhou Z."/>
            <person name="Liu Y."/>
            <person name="Xu W."/>
            <person name="Pan J."/>
            <person name="Luo Z.H."/>
            <person name="Li M."/>
        </authorList>
    </citation>
    <scope>NUCLEOTIDE SEQUENCE [LARGE SCALE GENOMIC DNA]</scope>
    <source>
        <strain evidence="3">SpSt-1105</strain>
    </source>
</reference>
<dbReference type="AlphaFoldDB" id="A0A7J3Z7L1"/>
<comment type="function">
    <text evidence="1">Catalyzes the conversion of 7,8-dihydroneopterin (H2Neo) to 6-hydroxymethyl-7,8-dihydropterin (6-HMD).</text>
</comment>
<comment type="caution">
    <text evidence="1">Lacks conserved residue(s) required for the propagation of feature annotation.</text>
</comment>
<dbReference type="HAMAP" id="MF_02130">
    <property type="entry name" value="DHNA_arch"/>
    <property type="match status" value="1"/>
</dbReference>
<dbReference type="Gene3D" id="3.30.1300.20">
    <property type="entry name" value="7,8-dihydroneopterin aldolase (MptD)"/>
    <property type="match status" value="1"/>
</dbReference>
<dbReference type="Pfam" id="PF04038">
    <property type="entry name" value="DHNA"/>
    <property type="match status" value="1"/>
</dbReference>
<evidence type="ECO:0000313" key="3">
    <source>
        <dbReference type="EMBL" id="HHQ50824.1"/>
    </source>
</evidence>
<gene>
    <name evidence="1" type="primary">mptD</name>
    <name evidence="3" type="ORF">ENM66_05695</name>
</gene>
<dbReference type="EC" id="4.1.2.25" evidence="1"/>
<sequence length="135" mass="15224">MTEQGDAASKYFSPKVTDRERAAFEAGIALGMVIHQFSGIPIRFAEEVKLLEKVIEYAIMSQPFKRRAHVKLNIDLPSGDNPYSYATLRSRNLDVLVVVEYGKAVVKARLRYIPELDYTLAYIEDILEKDSDGAP</sequence>
<dbReference type="InterPro" id="IPR007181">
    <property type="entry name" value="MtpD_C"/>
</dbReference>
<dbReference type="SUPFAM" id="SSF143560">
    <property type="entry name" value="MK0786-like"/>
    <property type="match status" value="1"/>
</dbReference>
<organism evidence="3">
    <name type="scientific">Ignisphaera aggregans</name>
    <dbReference type="NCBI Taxonomy" id="334771"/>
    <lineage>
        <taxon>Archaea</taxon>
        <taxon>Thermoproteota</taxon>
        <taxon>Thermoprotei</taxon>
        <taxon>Desulfurococcales</taxon>
        <taxon>Desulfurococcaceae</taxon>
        <taxon>Ignisphaera</taxon>
    </lineage>
</organism>
<dbReference type="GO" id="GO:0004150">
    <property type="term" value="F:dihydroneopterin aldolase activity"/>
    <property type="evidence" value="ECO:0007669"/>
    <property type="project" value="UniProtKB-UniRule"/>
</dbReference>
<name>A0A7J3Z7L1_9CREN</name>
<evidence type="ECO:0000256" key="1">
    <source>
        <dbReference type="HAMAP-Rule" id="MF_02130"/>
    </source>
</evidence>
<proteinExistence type="inferred from homology"/>
<protein>
    <recommendedName>
        <fullName evidence="1">Dihydroneopterin aldolase</fullName>
        <shortName evidence="1">DHNA</shortName>
        <ecNumber evidence="1">4.1.2.25</ecNumber>
    </recommendedName>
    <alternativeName>
        <fullName evidence="1">7,8-dihydroneopterin aldolase</fullName>
    </alternativeName>
</protein>
<dbReference type="InterPro" id="IPR036839">
    <property type="entry name" value="MptD_sf"/>
</dbReference>
<comment type="catalytic activity">
    <reaction evidence="1">
        <text>7,8-dihydroneopterin = 6-hydroxymethyl-7,8-dihydropterin + glycolaldehyde</text>
        <dbReference type="Rhea" id="RHEA:10540"/>
        <dbReference type="ChEBI" id="CHEBI:17001"/>
        <dbReference type="ChEBI" id="CHEBI:17071"/>
        <dbReference type="ChEBI" id="CHEBI:44841"/>
        <dbReference type="EC" id="4.1.2.25"/>
    </reaction>
</comment>
<feature type="binding site" evidence="1">
    <location>
        <position position="25"/>
    </location>
    <ligand>
        <name>substrate</name>
    </ligand>
</feature>
<evidence type="ECO:0000259" key="2">
    <source>
        <dbReference type="Pfam" id="PF04038"/>
    </source>
</evidence>
<comment type="caution">
    <text evidence="3">The sequence shown here is derived from an EMBL/GenBank/DDBJ whole genome shotgun (WGS) entry which is preliminary data.</text>
</comment>
<comment type="similarity">
    <text evidence="1">Belongs to the archaeal dihydroneopterin aldolase family.</text>
</comment>